<name>A0A401LNX1_9BACE</name>
<dbReference type="NCBIfam" id="TIGR03696">
    <property type="entry name" value="Rhs_assc_core"/>
    <property type="match status" value="1"/>
</dbReference>
<dbReference type="AlphaFoldDB" id="A0A401LNX1"/>
<dbReference type="InterPro" id="IPR050708">
    <property type="entry name" value="T6SS_VgrG/RHS"/>
</dbReference>
<evidence type="ECO:0008006" key="3">
    <source>
        <dbReference type="Google" id="ProtNLM"/>
    </source>
</evidence>
<dbReference type="Gene3D" id="2.180.10.10">
    <property type="entry name" value="RHS repeat-associated core"/>
    <property type="match status" value="1"/>
</dbReference>
<keyword evidence="2" id="KW-1185">Reference proteome</keyword>
<sequence length="394" mass="44558">MPSKIQFESGNSINYLYLANGTKFRTTHETGSNTVTTDYYKNAIYENGVLVKVLTENGYITMNDSKFHYFIQDHQGNNRVVVDKDGKVEEVNHYYPFGGLFANSTNIQPYKYNGKELDRVNGLDWYDYGARQYDAAIGRWHVVDPMAEKYNSLSPYNYCVNNPILYIDPNGLWVQTSSGWSTNNIKDIGRFFNMIQIENDMRGGVLIDQLNTFIYEEYKGIGGRLSDGSILLSEVSTIRNKQGEWDITESQKIAMLNEIHQYSSVVQNYYNNNQQRMGFSDSNNWKHLIGPSLILLGQPIRALKPIGALGSKPGSSIASYTLSKALPQRFTNVFGKKVGTQIAKKVGTNTIGRAIGRFVPYLGVGITITTTSFSLGEKYGPSTWYGNNDYKWFE</sequence>
<dbReference type="Proteomes" id="UP000288079">
    <property type="component" value="Unassembled WGS sequence"/>
</dbReference>
<reference evidence="1 2" key="1">
    <citation type="submission" date="2018-10" db="EMBL/GenBank/DDBJ databases">
        <title>Draft Genome Sequence of Bacteroides sp. KCTC 15687.</title>
        <authorList>
            <person name="Yu S.Y."/>
            <person name="Kim J.S."/>
            <person name="Oh B.S."/>
            <person name="Park S.H."/>
            <person name="Kang S.W."/>
            <person name="Park J.E."/>
            <person name="Choi S.H."/>
            <person name="Han K.I."/>
            <person name="Lee K.C."/>
            <person name="Eom M.K."/>
            <person name="Suh M.K."/>
            <person name="Lee D.H."/>
            <person name="Yoon H."/>
            <person name="Kim B."/>
            <person name="Yang S.J."/>
            <person name="Lee J.S."/>
            <person name="Lee J.H."/>
        </authorList>
    </citation>
    <scope>NUCLEOTIDE SEQUENCE [LARGE SCALE GENOMIC DNA]</scope>
    <source>
        <strain evidence="1 2">KCTC 15687</strain>
    </source>
</reference>
<proteinExistence type="predicted"/>
<dbReference type="PANTHER" id="PTHR32305:SF15">
    <property type="entry name" value="PROTEIN RHSA-RELATED"/>
    <property type="match status" value="1"/>
</dbReference>
<evidence type="ECO:0000313" key="1">
    <source>
        <dbReference type="EMBL" id="GCB33270.1"/>
    </source>
</evidence>
<dbReference type="InterPro" id="IPR022385">
    <property type="entry name" value="Rhs_assc_core"/>
</dbReference>
<gene>
    <name evidence="1" type="ORF">KGMB02408_02150</name>
</gene>
<dbReference type="EMBL" id="BHWB01000001">
    <property type="protein sequence ID" value="GCB33270.1"/>
    <property type="molecule type" value="Genomic_DNA"/>
</dbReference>
<evidence type="ECO:0000313" key="2">
    <source>
        <dbReference type="Proteomes" id="UP000288079"/>
    </source>
</evidence>
<comment type="caution">
    <text evidence="1">The sequence shown here is derived from an EMBL/GenBank/DDBJ whole genome shotgun (WGS) entry which is preliminary data.</text>
</comment>
<accession>A0A401LNX1</accession>
<organism evidence="1 2">
    <name type="scientific">Bacteroides faecalis</name>
    <dbReference type="NCBI Taxonomy" id="2447885"/>
    <lineage>
        <taxon>Bacteria</taxon>
        <taxon>Pseudomonadati</taxon>
        <taxon>Bacteroidota</taxon>
        <taxon>Bacteroidia</taxon>
        <taxon>Bacteroidales</taxon>
        <taxon>Bacteroidaceae</taxon>
        <taxon>Bacteroides</taxon>
    </lineage>
</organism>
<protein>
    <recommendedName>
        <fullName evidence="3">RHS repeat-associated core domain-containing protein</fullName>
    </recommendedName>
</protein>
<dbReference type="PANTHER" id="PTHR32305">
    <property type="match status" value="1"/>
</dbReference>